<evidence type="ECO:0000256" key="14">
    <source>
        <dbReference type="SAM" id="MobiDB-lite"/>
    </source>
</evidence>
<organism evidence="19">
    <name type="scientific">Laccaria bicolor (strain S238N-H82 / ATCC MYA-4686)</name>
    <name type="common">Bicoloured deceiver</name>
    <name type="synonym">Laccaria laccata var. bicolor</name>
    <dbReference type="NCBI Taxonomy" id="486041"/>
    <lineage>
        <taxon>Eukaryota</taxon>
        <taxon>Fungi</taxon>
        <taxon>Dikarya</taxon>
        <taxon>Basidiomycota</taxon>
        <taxon>Agaricomycotina</taxon>
        <taxon>Agaricomycetes</taxon>
        <taxon>Agaricomycetidae</taxon>
        <taxon>Agaricales</taxon>
        <taxon>Agaricineae</taxon>
        <taxon>Hydnangiaceae</taxon>
        <taxon>Laccaria</taxon>
    </lineage>
</organism>
<reference evidence="18 19" key="1">
    <citation type="journal article" date="2008" name="Nature">
        <title>The genome of Laccaria bicolor provides insights into mycorrhizal symbiosis.</title>
        <authorList>
            <person name="Martin F."/>
            <person name="Aerts A."/>
            <person name="Ahren D."/>
            <person name="Brun A."/>
            <person name="Danchin E.G.J."/>
            <person name="Duchaussoy F."/>
            <person name="Gibon J."/>
            <person name="Kohler A."/>
            <person name="Lindquist E."/>
            <person name="Pereda V."/>
            <person name="Salamov A."/>
            <person name="Shapiro H.J."/>
            <person name="Wuyts J."/>
            <person name="Blaudez D."/>
            <person name="Buee M."/>
            <person name="Brokstein P."/>
            <person name="Canbaeck B."/>
            <person name="Cohen D."/>
            <person name="Courty P.E."/>
            <person name="Coutinho P.M."/>
            <person name="Delaruelle C."/>
            <person name="Detter J.C."/>
            <person name="Deveau A."/>
            <person name="DiFazio S."/>
            <person name="Duplessis S."/>
            <person name="Fraissinet-Tachet L."/>
            <person name="Lucic E."/>
            <person name="Frey-Klett P."/>
            <person name="Fourrey C."/>
            <person name="Feussner I."/>
            <person name="Gay G."/>
            <person name="Grimwood J."/>
            <person name="Hoegger P.J."/>
            <person name="Jain P."/>
            <person name="Kilaru S."/>
            <person name="Labbe J."/>
            <person name="Lin Y.C."/>
            <person name="Legue V."/>
            <person name="Le Tacon F."/>
            <person name="Marmeisse R."/>
            <person name="Melayah D."/>
            <person name="Montanini B."/>
            <person name="Muratet M."/>
            <person name="Nehls U."/>
            <person name="Niculita-Hirzel H."/>
            <person name="Oudot-Le Secq M.P."/>
            <person name="Peter M."/>
            <person name="Quesneville H."/>
            <person name="Rajashekar B."/>
            <person name="Reich M."/>
            <person name="Rouhier N."/>
            <person name="Schmutz J."/>
            <person name="Yin T."/>
            <person name="Chalot M."/>
            <person name="Henrissat B."/>
            <person name="Kuees U."/>
            <person name="Lucas S."/>
            <person name="Van de Peer Y."/>
            <person name="Podila G.K."/>
            <person name="Polle A."/>
            <person name="Pukkila P.J."/>
            <person name="Richardson P.M."/>
            <person name="Rouze P."/>
            <person name="Sanders I.R."/>
            <person name="Stajich J.E."/>
            <person name="Tunlid A."/>
            <person name="Tuskan G."/>
            <person name="Grigoriev I.V."/>
        </authorList>
    </citation>
    <scope>NUCLEOTIDE SEQUENCE [LARGE SCALE GENOMIC DNA]</scope>
    <source>
        <strain evidence="19">S238N-H82 / ATCC MYA-4686</strain>
    </source>
</reference>
<dbReference type="RefSeq" id="XP_001876694.1">
    <property type="nucleotide sequence ID" value="XM_001876659.1"/>
</dbReference>
<feature type="short sequence motif" description="Q motif" evidence="11">
    <location>
        <begin position="11"/>
        <end position="39"/>
    </location>
</feature>
<dbReference type="InterPro" id="IPR000629">
    <property type="entry name" value="RNA-helicase_DEAD-box_CS"/>
</dbReference>
<evidence type="ECO:0000313" key="19">
    <source>
        <dbReference type="Proteomes" id="UP000001194"/>
    </source>
</evidence>
<evidence type="ECO:0000256" key="8">
    <source>
        <dbReference type="ARBA" id="ARBA00022884"/>
    </source>
</evidence>
<feature type="domain" description="DEAD-box RNA helicase Q" evidence="17">
    <location>
        <begin position="11"/>
        <end position="39"/>
    </location>
</feature>
<keyword evidence="5 12" id="KW-0378">Hydrolase</keyword>
<dbReference type="PROSITE" id="PS51194">
    <property type="entry name" value="HELICASE_CTER"/>
    <property type="match status" value="1"/>
</dbReference>
<comment type="catalytic activity">
    <reaction evidence="13">
        <text>ATP + H2O = ADP + phosphate + H(+)</text>
        <dbReference type="Rhea" id="RHEA:13065"/>
        <dbReference type="ChEBI" id="CHEBI:15377"/>
        <dbReference type="ChEBI" id="CHEBI:15378"/>
        <dbReference type="ChEBI" id="CHEBI:30616"/>
        <dbReference type="ChEBI" id="CHEBI:43474"/>
        <dbReference type="ChEBI" id="CHEBI:456216"/>
        <dbReference type="EC" id="3.6.4.13"/>
    </reaction>
</comment>
<dbReference type="Proteomes" id="UP000001194">
    <property type="component" value="Unassembled WGS sequence"/>
</dbReference>
<keyword evidence="3" id="KW-0698">rRNA processing</keyword>
<dbReference type="CDD" id="cd17960">
    <property type="entry name" value="DEADc_DDX55"/>
    <property type="match status" value="1"/>
</dbReference>
<keyword evidence="19" id="KW-1185">Reference proteome</keyword>
<dbReference type="InterPro" id="IPR025313">
    <property type="entry name" value="SPB4-like_CTE"/>
</dbReference>
<dbReference type="HOGENOM" id="CLU_003041_26_4_1"/>
<comment type="subcellular location">
    <subcellularLocation>
        <location evidence="1">Nucleus</location>
        <location evidence="1">Nucleolus</location>
    </subcellularLocation>
</comment>
<feature type="compositionally biased region" description="Basic residues" evidence="14">
    <location>
        <begin position="565"/>
        <end position="574"/>
    </location>
</feature>
<dbReference type="KEGG" id="lbc:LACBIDRAFT_231284"/>
<dbReference type="GO" id="GO:0003724">
    <property type="term" value="F:RNA helicase activity"/>
    <property type="evidence" value="ECO:0007669"/>
    <property type="project" value="UniProtKB-EC"/>
</dbReference>
<keyword evidence="8 13" id="KW-0694">RNA-binding</keyword>
<dbReference type="Pfam" id="PF00270">
    <property type="entry name" value="DEAD"/>
    <property type="match status" value="1"/>
</dbReference>
<dbReference type="EC" id="3.6.4.13" evidence="13"/>
<keyword evidence="2" id="KW-0690">Ribosome biogenesis</keyword>
<evidence type="ECO:0000256" key="6">
    <source>
        <dbReference type="ARBA" id="ARBA00022806"/>
    </source>
</evidence>
<feature type="compositionally biased region" description="Polar residues" evidence="14">
    <location>
        <begin position="575"/>
        <end position="586"/>
    </location>
</feature>
<keyword evidence="7 12" id="KW-0067">ATP-binding</keyword>
<accession>B0CYD5</accession>
<dbReference type="PROSITE" id="PS00039">
    <property type="entry name" value="DEAD_ATP_HELICASE"/>
    <property type="match status" value="1"/>
</dbReference>
<gene>
    <name evidence="18" type="ORF">LACBIDRAFT_231284</name>
</gene>
<feature type="compositionally biased region" description="Basic and acidic residues" evidence="14">
    <location>
        <begin position="555"/>
        <end position="564"/>
    </location>
</feature>
<dbReference type="OrthoDB" id="7396459at2759"/>
<evidence type="ECO:0000256" key="5">
    <source>
        <dbReference type="ARBA" id="ARBA00022801"/>
    </source>
</evidence>
<dbReference type="InterPro" id="IPR056330">
    <property type="entry name" value="CTT_SPB4"/>
</dbReference>
<name>B0CYD5_LACBS</name>
<dbReference type="Pfam" id="PF23681">
    <property type="entry name" value="CTT_SPB4"/>
    <property type="match status" value="1"/>
</dbReference>
<dbReference type="EMBL" id="DS547094">
    <property type="protein sequence ID" value="EDR12430.1"/>
    <property type="molecule type" value="Genomic_DNA"/>
</dbReference>
<feature type="compositionally biased region" description="Basic and acidic residues" evidence="14">
    <location>
        <begin position="530"/>
        <end position="545"/>
    </location>
</feature>
<dbReference type="SMART" id="SM00490">
    <property type="entry name" value="HELICc"/>
    <property type="match status" value="1"/>
</dbReference>
<dbReference type="CDD" id="cd18787">
    <property type="entry name" value="SF2_C_DEAD"/>
    <property type="match status" value="1"/>
</dbReference>
<dbReference type="GO" id="GO:0003723">
    <property type="term" value="F:RNA binding"/>
    <property type="evidence" value="ECO:0007669"/>
    <property type="project" value="UniProtKB-UniRule"/>
</dbReference>
<dbReference type="Pfam" id="PF13959">
    <property type="entry name" value="CTE_SPB4"/>
    <property type="match status" value="1"/>
</dbReference>
<evidence type="ECO:0000256" key="12">
    <source>
        <dbReference type="RuleBase" id="RU000492"/>
    </source>
</evidence>
<evidence type="ECO:0000259" key="15">
    <source>
        <dbReference type="PROSITE" id="PS51192"/>
    </source>
</evidence>
<dbReference type="InterPro" id="IPR011545">
    <property type="entry name" value="DEAD/DEAH_box_helicase_dom"/>
</dbReference>
<comment type="domain">
    <text evidence="13">The Q motif is unique to and characteristic of the DEAD box family of RNA helicases and controls ATP binding and hydrolysis.</text>
</comment>
<dbReference type="Pfam" id="PF00271">
    <property type="entry name" value="Helicase_C"/>
    <property type="match status" value="1"/>
</dbReference>
<sequence length="637" mass="71728">MSTSTAFAGSWKSLSIPLTSWLLDVVQSMGHTQMTPVQASTIPLFMMHKDVVVEAVTGSGKTLAFVIPILERLIRRETKLRRDEIGALVITPTRELATQIHSIFALFLSAQPKESCSQPDGQPTEPFYPPPLLLVSSDHSSPAQDLERFFLTGADIIVGTPGRVEEFLLGKGRSSVNIKELEVLVLDEADRLLDLGFQAAITRIITYLPKQRRTGLFSATMTDADALSELVRVGLRNPARIVVKRRTPARSASSSIKTQNIYLLFSSLQNHYIKCRSSEKLLQLVRIISHEVSQQQSSHFIIYFATCACVDYFFKLLPLFTAPSITYYSLHGNLTPSVRTKTLAAFSSAIPTSLSPSVLLATDVAARGLDLPNVDVVIQFDPPTDPKAFSHRCGRTARAGKSGRAWVLLVGRESEYIGWIHLSLSRKLRRSHDISDFLRIRKIPLKERSYLTAFVSFIRAYSKHEASYIFRLKDLDLLGVAKSFGLLRLPKMPELKEVDRTAWTEADVNWETFSYANQAQETKRLALAEVKRADRHQQKQSEPKAKKSNLAWSDKTQRKVERERRKDKRAKKNIYKSQGSAGNTTDTLKREREVPTDGGEEISAEDWNEMLREERMAKRVRKGDISQEAFDAEFGDI</sequence>
<evidence type="ECO:0000256" key="3">
    <source>
        <dbReference type="ARBA" id="ARBA00022552"/>
    </source>
</evidence>
<evidence type="ECO:0000256" key="1">
    <source>
        <dbReference type="ARBA" id="ARBA00004604"/>
    </source>
</evidence>
<dbReference type="GO" id="GO:0006364">
    <property type="term" value="P:rRNA processing"/>
    <property type="evidence" value="ECO:0007669"/>
    <property type="project" value="UniProtKB-KW"/>
</dbReference>
<keyword evidence="4 12" id="KW-0547">Nucleotide-binding</keyword>
<feature type="domain" description="Helicase ATP-binding" evidence="15">
    <location>
        <begin position="42"/>
        <end position="239"/>
    </location>
</feature>
<dbReference type="FunCoup" id="B0CYD5">
    <property type="interactions" value="844"/>
</dbReference>
<dbReference type="InterPro" id="IPR001650">
    <property type="entry name" value="Helicase_C-like"/>
</dbReference>
<evidence type="ECO:0000256" key="13">
    <source>
        <dbReference type="RuleBase" id="RU365068"/>
    </source>
</evidence>
<keyword evidence="9" id="KW-0175">Coiled coil</keyword>
<evidence type="ECO:0000256" key="9">
    <source>
        <dbReference type="ARBA" id="ARBA00023054"/>
    </source>
</evidence>
<dbReference type="AlphaFoldDB" id="B0CYD5"/>
<evidence type="ECO:0000256" key="7">
    <source>
        <dbReference type="ARBA" id="ARBA00022840"/>
    </source>
</evidence>
<dbReference type="SMART" id="SM01178">
    <property type="entry name" value="DUF4217"/>
    <property type="match status" value="1"/>
</dbReference>
<feature type="domain" description="Helicase C-terminal" evidence="16">
    <location>
        <begin position="280"/>
        <end position="451"/>
    </location>
</feature>
<dbReference type="PROSITE" id="PS51192">
    <property type="entry name" value="HELICASE_ATP_BIND_1"/>
    <property type="match status" value="1"/>
</dbReference>
<protein>
    <recommendedName>
        <fullName evidence="13">ATP-dependent RNA helicase</fullName>
        <ecNumber evidence="13">3.6.4.13</ecNumber>
    </recommendedName>
</protein>
<evidence type="ECO:0000256" key="10">
    <source>
        <dbReference type="ARBA" id="ARBA00038002"/>
    </source>
</evidence>
<evidence type="ECO:0000313" key="18">
    <source>
        <dbReference type="EMBL" id="EDR12430.1"/>
    </source>
</evidence>
<dbReference type="GO" id="GO:0005730">
    <property type="term" value="C:nucleolus"/>
    <property type="evidence" value="ECO:0007669"/>
    <property type="project" value="UniProtKB-SubCell"/>
</dbReference>
<dbReference type="InterPro" id="IPR014001">
    <property type="entry name" value="Helicase_ATP-bd"/>
</dbReference>
<feature type="compositionally biased region" description="Acidic residues" evidence="14">
    <location>
        <begin position="598"/>
        <end position="608"/>
    </location>
</feature>
<dbReference type="GO" id="GO:0005524">
    <property type="term" value="F:ATP binding"/>
    <property type="evidence" value="ECO:0007669"/>
    <property type="project" value="UniProtKB-UniRule"/>
</dbReference>
<dbReference type="PANTHER" id="PTHR24031">
    <property type="entry name" value="RNA HELICASE"/>
    <property type="match status" value="1"/>
</dbReference>
<evidence type="ECO:0000259" key="17">
    <source>
        <dbReference type="PROSITE" id="PS51195"/>
    </source>
</evidence>
<feature type="region of interest" description="Disordered" evidence="14">
    <location>
        <begin position="530"/>
        <end position="608"/>
    </location>
</feature>
<dbReference type="Gene3D" id="3.40.50.300">
    <property type="entry name" value="P-loop containing nucleotide triphosphate hydrolases"/>
    <property type="match status" value="2"/>
</dbReference>
<evidence type="ECO:0000256" key="2">
    <source>
        <dbReference type="ARBA" id="ARBA00022517"/>
    </source>
</evidence>
<evidence type="ECO:0000256" key="11">
    <source>
        <dbReference type="PROSITE-ProRule" id="PRU00552"/>
    </source>
</evidence>
<evidence type="ECO:0000256" key="4">
    <source>
        <dbReference type="ARBA" id="ARBA00022741"/>
    </source>
</evidence>
<dbReference type="InterPro" id="IPR027417">
    <property type="entry name" value="P-loop_NTPase"/>
</dbReference>
<comment type="similarity">
    <text evidence="10">Belongs to the DEAD box helicase family. DDX55/SPB4 subfamily.</text>
</comment>
<dbReference type="STRING" id="486041.B0CYD5"/>
<dbReference type="GeneID" id="6072068"/>
<dbReference type="SMART" id="SM00487">
    <property type="entry name" value="DEXDc"/>
    <property type="match status" value="1"/>
</dbReference>
<dbReference type="InParanoid" id="B0CYD5"/>
<comment type="function">
    <text evidence="13">RNA helicase.</text>
</comment>
<evidence type="ECO:0000259" key="16">
    <source>
        <dbReference type="PROSITE" id="PS51194"/>
    </source>
</evidence>
<dbReference type="SUPFAM" id="SSF52540">
    <property type="entry name" value="P-loop containing nucleoside triphosphate hydrolases"/>
    <property type="match status" value="1"/>
</dbReference>
<dbReference type="GO" id="GO:0016887">
    <property type="term" value="F:ATP hydrolysis activity"/>
    <property type="evidence" value="ECO:0007669"/>
    <property type="project" value="RHEA"/>
</dbReference>
<proteinExistence type="inferred from homology"/>
<keyword evidence="6 12" id="KW-0347">Helicase</keyword>
<dbReference type="InterPro" id="IPR014014">
    <property type="entry name" value="RNA_helicase_DEAD_Q_motif"/>
</dbReference>
<dbReference type="PROSITE" id="PS51195">
    <property type="entry name" value="Q_MOTIF"/>
    <property type="match status" value="1"/>
</dbReference>